<evidence type="ECO:0000256" key="1">
    <source>
        <dbReference type="SAM" id="SignalP"/>
    </source>
</evidence>
<dbReference type="RefSeq" id="WP_063379566.1">
    <property type="nucleotide sequence ID" value="NZ_AUXX01000001.1"/>
</dbReference>
<keyword evidence="1" id="KW-0732">Signal</keyword>
<evidence type="ECO:0000313" key="2">
    <source>
        <dbReference type="EMBL" id="KZN70434.1"/>
    </source>
</evidence>
<dbReference type="Proteomes" id="UP000076661">
    <property type="component" value="Unassembled WGS sequence"/>
</dbReference>
<dbReference type="Pfam" id="PF07676">
    <property type="entry name" value="PD40"/>
    <property type="match status" value="1"/>
</dbReference>
<name>A0A167PE08_9GAMM</name>
<feature type="chain" id="PRO_5007891119" evidence="1">
    <location>
        <begin position="24"/>
        <end position="296"/>
    </location>
</feature>
<dbReference type="InterPro" id="IPR011659">
    <property type="entry name" value="WD40"/>
</dbReference>
<feature type="signal peptide" evidence="1">
    <location>
        <begin position="1"/>
        <end position="23"/>
    </location>
</feature>
<dbReference type="PATRIC" id="fig|1365257.3.peg.123"/>
<dbReference type="SUPFAM" id="SSF82171">
    <property type="entry name" value="DPP6 N-terminal domain-like"/>
    <property type="match status" value="1"/>
</dbReference>
<dbReference type="EMBL" id="AUXX01000001">
    <property type="protein sequence ID" value="KZN70434.1"/>
    <property type="molecule type" value="Genomic_DNA"/>
</dbReference>
<accession>A0A167PE08</accession>
<protein>
    <submittedName>
        <fullName evidence="2">Uncharacterized protein</fullName>
    </submittedName>
</protein>
<proteinExistence type="predicted"/>
<reference evidence="2 3" key="1">
    <citation type="submission" date="2013-07" db="EMBL/GenBank/DDBJ databases">
        <title>Comparative Genomic and Metabolomic Analysis of Twelve Strains of Pseudoalteromonas luteoviolacea.</title>
        <authorList>
            <person name="Vynne N.G."/>
            <person name="Mansson M."/>
            <person name="Gram L."/>
        </authorList>
    </citation>
    <scope>NUCLEOTIDE SEQUENCE [LARGE SCALE GENOMIC DNA]</scope>
    <source>
        <strain evidence="2 3">S4060-1</strain>
    </source>
</reference>
<comment type="caution">
    <text evidence="2">The sequence shown here is derived from an EMBL/GenBank/DDBJ whole genome shotgun (WGS) entry which is preliminary data.</text>
</comment>
<organism evidence="2 3">
    <name type="scientific">Pseudoalteromonas luteoviolacea S4060-1</name>
    <dbReference type="NCBI Taxonomy" id="1365257"/>
    <lineage>
        <taxon>Bacteria</taxon>
        <taxon>Pseudomonadati</taxon>
        <taxon>Pseudomonadota</taxon>
        <taxon>Gammaproteobacteria</taxon>
        <taxon>Alteromonadales</taxon>
        <taxon>Pseudoalteromonadaceae</taxon>
        <taxon>Pseudoalteromonas</taxon>
    </lineage>
</organism>
<sequence>MNRIYMSACLLLSALSVSGNTFAQQTSAVTKQHYFGETPPGLTPKHFDPKVVSPDGRFEGGTFSPDMKEFYFTRKNGKYKERVFFVIRFENGHWGEASETDIRWPQFSLDGSMMYGGKWFRSKTKTGWSKPKKQGSFLKEQGHGISISAQGTYFFPFYKKEDKGKGNIGYSRMVNGKHQNPIKLGEQINQGEWIAHPYIAPDESYLMWDVVRGDGHGKSDIYISFKSKQGVWLPAVNMGPLINTDLNESSPRVTHDGKYLFFSRGDWQVKEDGSQNWVGKSYWVDAQVIENLRPKI</sequence>
<dbReference type="AlphaFoldDB" id="A0A167PE08"/>
<evidence type="ECO:0000313" key="3">
    <source>
        <dbReference type="Proteomes" id="UP000076661"/>
    </source>
</evidence>
<gene>
    <name evidence="2" type="ORF">N478_00590</name>
</gene>